<keyword evidence="1" id="KW-1133">Transmembrane helix</keyword>
<comment type="caution">
    <text evidence="3">The sequence shown here is derived from an EMBL/GenBank/DDBJ whole genome shotgun (WGS) entry which is preliminary data.</text>
</comment>
<feature type="transmembrane region" description="Helical" evidence="1">
    <location>
        <begin position="758"/>
        <end position="780"/>
    </location>
</feature>
<gene>
    <name evidence="3" type="ORF">TM51_05837</name>
</gene>
<dbReference type="SUPFAM" id="SSF56112">
    <property type="entry name" value="Protein kinase-like (PK-like)"/>
    <property type="match status" value="1"/>
</dbReference>
<dbReference type="Proteomes" id="UP000014184">
    <property type="component" value="Unassembled WGS sequence"/>
</dbReference>
<feature type="transmembrane region" description="Helical" evidence="1">
    <location>
        <begin position="800"/>
        <end position="830"/>
    </location>
</feature>
<dbReference type="PROSITE" id="PS00108">
    <property type="entry name" value="PROTEIN_KINASE_ST"/>
    <property type="match status" value="1"/>
</dbReference>
<keyword evidence="1" id="KW-0472">Membrane</keyword>
<evidence type="ECO:0000259" key="2">
    <source>
        <dbReference type="PROSITE" id="PS50011"/>
    </source>
</evidence>
<dbReference type="InterPro" id="IPR045269">
    <property type="entry name" value="Atg1-like"/>
</dbReference>
<sequence length="833" mass="93495">MTVPQPSDPESPTRKIEAVEPTVQLTPSEPGVTRKLTALLRPGATRRLPAAEPRTAVLTRPVRRRGRLGRLAWRVLEGPASEVEYRIPAELRERYTVQEYVGAGGEAVVYRAVPVGRDGPPIALKLYRSGHDINRDLLDRISALGTVSPHIPVLHGYGYARAPWGEEIAWEAQEYFALGSLRTLIDQAPLPDDQARAVIAALSDCLGYWQQSLNYNHTDVKPENLLIRSLDPPVFALTDFGGAVRATMSQIYGGQAITEAYAAPEVIEGRREAPAAWWSLGVIAHELVTGQRPPRSGNWLTARSTAVDLSAVADERWRLLIRGLLTPDPKTRWGDAQVRQWLRGERPSVARPRKHRPITFEGVAHEDPPSLAFDLMDRFDKGAVWLQRRHQEVETWLSREVHDLTFDPAPLKQLRTRPERAHVAISALAAQYVPGLPPRYRGHQITAEGVLELARGESTQQAVLREAIEWGAVQSAARHWCTHPRCRSHETRRCQLLELVHHEVPLIMRQVRATVDGLAQTPDFTPPEEHDWDAAWARAAELVLDPEAAARYRRLLLTRSWLPGRYGDAARARWWTEQRTTALRGDRTARSTRAALVTAVLLLPSAVQAGAAQRARAATESRERRQQRWERFTSSVESRWSATRARLARQWEKRRTGPFEWHTPEAREERRRRREARRMERGMARLQRAMAAGRCRRFARPAALAGLLDGCGLWLWESQGGLFTDQEWVVTAFGWAEAIRDNSLVTLAAQLCSSLLELLPGGIGLVWWFPVLLGVLLFALGRTAANQHRSARTRLVAYRLAVVASVLVVVRALAHGLFFLFMGVLIPAALLAG</sequence>
<dbReference type="PANTHER" id="PTHR24348">
    <property type="entry name" value="SERINE/THREONINE-PROTEIN KINASE UNC-51-RELATED"/>
    <property type="match status" value="1"/>
</dbReference>
<organism evidence="3 4">
    <name type="scientific">Thermobifida fusca TM51</name>
    <dbReference type="NCBI Taxonomy" id="1169414"/>
    <lineage>
        <taxon>Bacteria</taxon>
        <taxon>Bacillati</taxon>
        <taxon>Actinomycetota</taxon>
        <taxon>Actinomycetes</taxon>
        <taxon>Streptosporangiales</taxon>
        <taxon>Nocardiopsidaceae</taxon>
        <taxon>Thermobifida</taxon>
    </lineage>
</organism>
<dbReference type="PANTHER" id="PTHR24348:SF68">
    <property type="entry name" value="SERINE_THREONINE-PROTEIN KINASE ATG1C"/>
    <property type="match status" value="1"/>
</dbReference>
<keyword evidence="1" id="KW-0812">Transmembrane</keyword>
<dbReference type="Gene3D" id="1.10.510.10">
    <property type="entry name" value="Transferase(Phosphotransferase) domain 1"/>
    <property type="match status" value="1"/>
</dbReference>
<keyword evidence="3" id="KW-0723">Serine/threonine-protein kinase</keyword>
<dbReference type="SMART" id="SM00220">
    <property type="entry name" value="S_TKc"/>
    <property type="match status" value="1"/>
</dbReference>
<proteinExistence type="predicted"/>
<dbReference type="InterPro" id="IPR008271">
    <property type="entry name" value="Ser/Thr_kinase_AS"/>
</dbReference>
<keyword evidence="4" id="KW-1185">Reference proteome</keyword>
<reference evidence="3 4" key="1">
    <citation type="journal article" date="2013" name="Genome Announc.">
        <title>Draft Genome Sequence of the Lignocellulose Decomposer Thermobifida fusca Strain TM51.</title>
        <authorList>
            <person name="Toth A."/>
            <person name="Barna T."/>
            <person name="Nagy I."/>
            <person name="Horvath B."/>
            <person name="Nagy I."/>
            <person name="Tancsics A."/>
            <person name="Kriszt B."/>
            <person name="Baka E."/>
            <person name="Fekete C."/>
            <person name="Kukolya J."/>
        </authorList>
    </citation>
    <scope>NUCLEOTIDE SEQUENCE [LARGE SCALE GENOMIC DNA]</scope>
    <source>
        <strain evidence="3 4">TM51</strain>
    </source>
</reference>
<dbReference type="GO" id="GO:0005524">
    <property type="term" value="F:ATP binding"/>
    <property type="evidence" value="ECO:0007669"/>
    <property type="project" value="InterPro"/>
</dbReference>
<accession>A0A9P2TAT1</accession>
<dbReference type="InterPro" id="IPR011009">
    <property type="entry name" value="Kinase-like_dom_sf"/>
</dbReference>
<dbReference type="InterPro" id="IPR000719">
    <property type="entry name" value="Prot_kinase_dom"/>
</dbReference>
<name>A0A9P2TAT1_THEFU</name>
<dbReference type="Pfam" id="PF00069">
    <property type="entry name" value="Pkinase"/>
    <property type="match status" value="1"/>
</dbReference>
<keyword evidence="3" id="KW-0808">Transferase</keyword>
<evidence type="ECO:0000313" key="4">
    <source>
        <dbReference type="Proteomes" id="UP000014184"/>
    </source>
</evidence>
<feature type="domain" description="Protein kinase" evidence="2">
    <location>
        <begin position="95"/>
        <end position="342"/>
    </location>
</feature>
<dbReference type="GO" id="GO:0004674">
    <property type="term" value="F:protein serine/threonine kinase activity"/>
    <property type="evidence" value="ECO:0007669"/>
    <property type="project" value="UniProtKB-KW"/>
</dbReference>
<dbReference type="AlphaFoldDB" id="A0A9P2TAT1"/>
<evidence type="ECO:0000313" key="3">
    <source>
        <dbReference type="EMBL" id="EOR71814.1"/>
    </source>
</evidence>
<dbReference type="EMBL" id="AOSG01000026">
    <property type="protein sequence ID" value="EOR71814.1"/>
    <property type="molecule type" value="Genomic_DNA"/>
</dbReference>
<dbReference type="GO" id="GO:0005737">
    <property type="term" value="C:cytoplasm"/>
    <property type="evidence" value="ECO:0007669"/>
    <property type="project" value="TreeGrafter"/>
</dbReference>
<keyword evidence="3" id="KW-0418">Kinase</keyword>
<evidence type="ECO:0000256" key="1">
    <source>
        <dbReference type="SAM" id="Phobius"/>
    </source>
</evidence>
<dbReference type="RefSeq" id="WP_011291531.1">
    <property type="nucleotide sequence ID" value="NZ_AOSG01000026.1"/>
</dbReference>
<protein>
    <submittedName>
        <fullName evidence="3">Serine/threonine protein kinase</fullName>
    </submittedName>
</protein>
<dbReference type="PROSITE" id="PS50011">
    <property type="entry name" value="PROTEIN_KINASE_DOM"/>
    <property type="match status" value="1"/>
</dbReference>